<proteinExistence type="predicted"/>
<reference evidence="2 3" key="1">
    <citation type="submission" date="2018-10" db="EMBL/GenBank/DDBJ databases">
        <title>Phylogenomics of Brevibacillus.</title>
        <authorList>
            <person name="Dunlap C."/>
        </authorList>
    </citation>
    <scope>NUCLEOTIDE SEQUENCE [LARGE SCALE GENOMIC DNA]</scope>
    <source>
        <strain evidence="2 3">NRRL NRS 1219</strain>
    </source>
</reference>
<sequence>MALSKKGTRKITVGQTEYRWVVSPAADGLIVVTIQHAEGTGQLIRVYAKADVHDARSAGASGSAPTRERRAIKPSEVEAIITEAVAQGWVPEKSGAPLGFDWKGSTLLKRGR</sequence>
<reference evidence="1 4" key="2">
    <citation type="submission" date="2019-06" db="EMBL/GenBank/DDBJ databases">
        <title>Whole genome shotgun sequence of Brevibacillus agri NBRC 15538.</title>
        <authorList>
            <person name="Hosoyama A."/>
            <person name="Uohara A."/>
            <person name="Ohji S."/>
            <person name="Ichikawa N."/>
        </authorList>
    </citation>
    <scope>NUCLEOTIDE SEQUENCE [LARGE SCALE GENOMIC DNA]</scope>
    <source>
        <strain evidence="1 4">NBRC 15538</strain>
    </source>
</reference>
<keyword evidence="4" id="KW-1185">Reference proteome</keyword>
<dbReference type="Proteomes" id="UP000276178">
    <property type="component" value="Unassembled WGS sequence"/>
</dbReference>
<comment type="caution">
    <text evidence="2">The sequence shown here is derived from an EMBL/GenBank/DDBJ whole genome shotgun (WGS) entry which is preliminary data.</text>
</comment>
<evidence type="ECO:0000313" key="1">
    <source>
        <dbReference type="EMBL" id="GED24837.1"/>
    </source>
</evidence>
<organism evidence="2 3">
    <name type="scientific">Brevibacillus agri</name>
    <dbReference type="NCBI Taxonomy" id="51101"/>
    <lineage>
        <taxon>Bacteria</taxon>
        <taxon>Bacillati</taxon>
        <taxon>Bacillota</taxon>
        <taxon>Bacilli</taxon>
        <taxon>Bacillales</taxon>
        <taxon>Paenibacillaceae</taxon>
        <taxon>Brevibacillus</taxon>
    </lineage>
</organism>
<evidence type="ECO:0000313" key="2">
    <source>
        <dbReference type="EMBL" id="RNB48063.1"/>
    </source>
</evidence>
<dbReference type="EMBL" id="RHHN01000089">
    <property type="protein sequence ID" value="RNB48063.1"/>
    <property type="molecule type" value="Genomic_DNA"/>
</dbReference>
<dbReference type="GeneID" id="82811723"/>
<evidence type="ECO:0000313" key="3">
    <source>
        <dbReference type="Proteomes" id="UP000276178"/>
    </source>
</evidence>
<dbReference type="OrthoDB" id="196248at2"/>
<protein>
    <submittedName>
        <fullName evidence="2">Uncharacterized protein</fullName>
    </submittedName>
</protein>
<accession>A0A3M8A9X3</accession>
<gene>
    <name evidence="1" type="ORF">BAG01nite_09390</name>
    <name evidence="2" type="ORF">EB820_23540</name>
</gene>
<evidence type="ECO:0000313" key="4">
    <source>
        <dbReference type="Proteomes" id="UP000317180"/>
    </source>
</evidence>
<dbReference type="RefSeq" id="WP_007786377.1">
    <property type="nucleotide sequence ID" value="NZ_BJOD01000008.1"/>
</dbReference>
<name>A0A3M8A9X3_9BACL</name>
<dbReference type="EMBL" id="BJOD01000008">
    <property type="protein sequence ID" value="GED24837.1"/>
    <property type="molecule type" value="Genomic_DNA"/>
</dbReference>
<dbReference type="AlphaFoldDB" id="A0A3M8A9X3"/>
<dbReference type="Proteomes" id="UP000317180">
    <property type="component" value="Unassembled WGS sequence"/>
</dbReference>